<evidence type="ECO:0000259" key="5">
    <source>
        <dbReference type="PROSITE" id="PS51164"/>
    </source>
</evidence>
<sequence length="824" mass="87764">MKGSTVAKAAALLSSTFAPLAYAQDTFTHNATGIQFWRQVVSSAETAGGFEWGMALPESTTGNNYDYIGYMKGSLTSGQGWSGFSHRGGMPDGLLLVAWPDKTDVKTGFYYAAGYVAPDDYTGNATLSQIYHKVTDSSFEVVYLCKNCWVWNQKGAEGNQLPTSEVQVVGWAQHDKVYDGTWVQHNKGQGIFGAQVAPARNAKYSQWAALAGTSPTPSPTSPGGQPTSTPEPTACQGSPAPSDAFDYIVIGGGAGGIPVADKLSESGKKVLLLEKGPPSLARFGGNMGPDWALSNNLTRFDIPGLCNQIWVDSAGVACTDIDQMAGCVLGGGAAVNAALWWKPVDIDFDYQFPTGWKSSDVKPAIDRVFKRIPGTDTPSKDGKRYKQEGFDVLTGALGADGWKSVVANDQPNQKNRTFSHAPFMYDNAQRQGPLGTYMVTALQRSNFKLWTNTMARRIIRTGGEATAVELESGVGGKGYCGTVKLNPGGRVILSAGTFGSTKLLFRSGIGPKAQLNIVKGSARDGATMIKESDWINLPVGQNLNDHVNTDLVVRHPNVSNYDFYAAWNTPIEADKNLYLSKRSGILATSAPNIGPLAWEMIKGSDGIDRSIQWTARVEGPNANDTHSLTISQYLGHGSTSRGALSINGALNMVVSTAPYLVNQADTDVVIAGIKSMIKAIKKNPQIEFQVPAPGQTVEDYVASLPKTPSKRRANHWIGTAKIGTDSGLNGGTAVVDLNTQVYGTKNIHVVDASIFPGHIFTNPTSYIVTIAEHAAAKILALGNGSGPAKAWEQCGGQGYTGPSTCVSGYKCTYNNAWFSQCTPA</sequence>
<dbReference type="Pfam" id="PF16010">
    <property type="entry name" value="CDH-cyt"/>
    <property type="match status" value="1"/>
</dbReference>
<dbReference type="InterPro" id="IPR035971">
    <property type="entry name" value="CBD_sf"/>
</dbReference>
<evidence type="ECO:0000313" key="7">
    <source>
        <dbReference type="Proteomes" id="UP001056012"/>
    </source>
</evidence>
<proteinExistence type="inferred from homology"/>
<reference evidence="6" key="1">
    <citation type="submission" date="2021-12" db="EMBL/GenBank/DDBJ databases">
        <title>Curvularia clavata genome.</title>
        <authorList>
            <person name="Cao Y."/>
        </authorList>
    </citation>
    <scope>NUCLEOTIDE SEQUENCE</scope>
    <source>
        <strain evidence="6">Yc1106</strain>
    </source>
</reference>
<dbReference type="SUPFAM" id="SSF57180">
    <property type="entry name" value="Cellulose-binding domain"/>
    <property type="match status" value="1"/>
</dbReference>
<dbReference type="PROSITE" id="PS00562">
    <property type="entry name" value="CBM1_1"/>
    <property type="match status" value="1"/>
</dbReference>
<feature type="compositionally biased region" description="Low complexity" evidence="3">
    <location>
        <begin position="221"/>
        <end position="233"/>
    </location>
</feature>
<dbReference type="InterPro" id="IPR015920">
    <property type="entry name" value="Cellobiose_DH-like_cyt"/>
</dbReference>
<dbReference type="PANTHER" id="PTHR47190">
    <property type="entry name" value="DEHYDROGENASE, PUTATIVE-RELATED"/>
    <property type="match status" value="1"/>
</dbReference>
<keyword evidence="2 4" id="KW-0732">Signal</keyword>
<keyword evidence="7" id="KW-1185">Reference proteome</keyword>
<dbReference type="InterPro" id="IPR000172">
    <property type="entry name" value="GMC_OxRdtase_N"/>
</dbReference>
<evidence type="ECO:0000313" key="6">
    <source>
        <dbReference type="EMBL" id="USP72765.1"/>
    </source>
</evidence>
<dbReference type="GO" id="GO:0005975">
    <property type="term" value="P:carbohydrate metabolic process"/>
    <property type="evidence" value="ECO:0007669"/>
    <property type="project" value="InterPro"/>
</dbReference>
<protein>
    <submittedName>
        <fullName evidence="6">Carbohydrate-binding module family 1 protein</fullName>
    </submittedName>
</protein>
<gene>
    <name evidence="6" type="ORF">yc1106_00039</name>
</gene>
<dbReference type="InterPro" id="IPR036188">
    <property type="entry name" value="FAD/NAD-bd_sf"/>
</dbReference>
<dbReference type="InterPro" id="IPR053208">
    <property type="entry name" value="GMC_Oxidoreductase_CD"/>
</dbReference>
<dbReference type="GO" id="GO:0050660">
    <property type="term" value="F:flavin adenine dinucleotide binding"/>
    <property type="evidence" value="ECO:0007669"/>
    <property type="project" value="InterPro"/>
</dbReference>
<dbReference type="SUPFAM" id="SSF51905">
    <property type="entry name" value="FAD/NAD(P)-binding domain"/>
    <property type="match status" value="1"/>
</dbReference>
<dbReference type="Pfam" id="PF00734">
    <property type="entry name" value="CBM_1"/>
    <property type="match status" value="1"/>
</dbReference>
<comment type="similarity">
    <text evidence="1">Belongs to the GMC oxidoreductase family.</text>
</comment>
<dbReference type="GO" id="GO:0030248">
    <property type="term" value="F:cellulose binding"/>
    <property type="evidence" value="ECO:0007669"/>
    <property type="project" value="InterPro"/>
</dbReference>
<dbReference type="Gene3D" id="3.50.50.60">
    <property type="entry name" value="FAD/NAD(P)-binding domain"/>
    <property type="match status" value="1"/>
</dbReference>
<evidence type="ECO:0000256" key="1">
    <source>
        <dbReference type="ARBA" id="ARBA00010790"/>
    </source>
</evidence>
<dbReference type="VEuPathDB" id="FungiDB:yc1106_00039"/>
<dbReference type="Pfam" id="PF00732">
    <property type="entry name" value="GMC_oxred_N"/>
    <property type="match status" value="1"/>
</dbReference>
<dbReference type="Proteomes" id="UP001056012">
    <property type="component" value="Chromosome 1"/>
</dbReference>
<dbReference type="InterPro" id="IPR000254">
    <property type="entry name" value="CBD"/>
</dbReference>
<dbReference type="Gene3D" id="2.60.40.1210">
    <property type="entry name" value="Cellobiose dehydrogenase, cytochrome domain"/>
    <property type="match status" value="1"/>
</dbReference>
<dbReference type="PANTHER" id="PTHR47190:SF2">
    <property type="entry name" value="CELLOBIOSE DEHYDROGENASE (AFU_ORTHOLOGUE AFUA_2G17620)"/>
    <property type="match status" value="1"/>
</dbReference>
<dbReference type="Gene3D" id="3.30.410.10">
    <property type="entry name" value="Cholesterol Oxidase, domain 2"/>
    <property type="match status" value="1"/>
</dbReference>
<dbReference type="AlphaFoldDB" id="A0A9Q8YZP6"/>
<dbReference type="GO" id="GO:0005576">
    <property type="term" value="C:extracellular region"/>
    <property type="evidence" value="ECO:0007669"/>
    <property type="project" value="InterPro"/>
</dbReference>
<dbReference type="SMART" id="SM00236">
    <property type="entry name" value="fCBD"/>
    <property type="match status" value="1"/>
</dbReference>
<name>A0A9Q8YZP6_CURCL</name>
<dbReference type="InterPro" id="IPR007867">
    <property type="entry name" value="GMC_OxRtase_C"/>
</dbReference>
<dbReference type="Pfam" id="PF05199">
    <property type="entry name" value="GMC_oxred_C"/>
    <property type="match status" value="1"/>
</dbReference>
<feature type="domain" description="CBM1" evidence="5">
    <location>
        <begin position="786"/>
        <end position="822"/>
    </location>
</feature>
<feature type="signal peptide" evidence="4">
    <location>
        <begin position="1"/>
        <end position="23"/>
    </location>
</feature>
<dbReference type="CDD" id="cd09630">
    <property type="entry name" value="CDH_like_cytochrome"/>
    <property type="match status" value="1"/>
</dbReference>
<evidence type="ECO:0000256" key="3">
    <source>
        <dbReference type="SAM" id="MobiDB-lite"/>
    </source>
</evidence>
<accession>A0A9Q8YZP6</accession>
<feature type="chain" id="PRO_5040414221" evidence="4">
    <location>
        <begin position="24"/>
        <end position="824"/>
    </location>
</feature>
<dbReference type="OrthoDB" id="413885at2759"/>
<organism evidence="6 7">
    <name type="scientific">Curvularia clavata</name>
    <dbReference type="NCBI Taxonomy" id="95742"/>
    <lineage>
        <taxon>Eukaryota</taxon>
        <taxon>Fungi</taxon>
        <taxon>Dikarya</taxon>
        <taxon>Ascomycota</taxon>
        <taxon>Pezizomycotina</taxon>
        <taxon>Dothideomycetes</taxon>
        <taxon>Pleosporomycetidae</taxon>
        <taxon>Pleosporales</taxon>
        <taxon>Pleosporineae</taxon>
        <taxon>Pleosporaceae</taxon>
        <taxon>Curvularia</taxon>
    </lineage>
</organism>
<dbReference type="GO" id="GO:0016614">
    <property type="term" value="F:oxidoreductase activity, acting on CH-OH group of donors"/>
    <property type="evidence" value="ECO:0007669"/>
    <property type="project" value="InterPro"/>
</dbReference>
<feature type="region of interest" description="Disordered" evidence="3">
    <location>
        <begin position="210"/>
        <end position="238"/>
    </location>
</feature>
<dbReference type="SUPFAM" id="SSF54373">
    <property type="entry name" value="FAD-linked reductases, C-terminal domain"/>
    <property type="match status" value="1"/>
</dbReference>
<evidence type="ECO:0000256" key="4">
    <source>
        <dbReference type="SAM" id="SignalP"/>
    </source>
</evidence>
<dbReference type="EMBL" id="CP089274">
    <property type="protein sequence ID" value="USP72765.1"/>
    <property type="molecule type" value="Genomic_DNA"/>
</dbReference>
<evidence type="ECO:0000256" key="2">
    <source>
        <dbReference type="ARBA" id="ARBA00022729"/>
    </source>
</evidence>
<dbReference type="SUPFAM" id="SSF49344">
    <property type="entry name" value="CBD9-like"/>
    <property type="match status" value="1"/>
</dbReference>
<dbReference type="PROSITE" id="PS51164">
    <property type="entry name" value="CBM1_2"/>
    <property type="match status" value="1"/>
</dbReference>